<feature type="transmembrane region" description="Helical" evidence="1">
    <location>
        <begin position="29"/>
        <end position="47"/>
    </location>
</feature>
<feature type="transmembrane region" description="Helical" evidence="1">
    <location>
        <begin position="230"/>
        <end position="255"/>
    </location>
</feature>
<keyword evidence="1" id="KW-0472">Membrane</keyword>
<evidence type="ECO:0000256" key="1">
    <source>
        <dbReference type="SAM" id="Phobius"/>
    </source>
</evidence>
<comment type="caution">
    <text evidence="2">The sequence shown here is derived from an EMBL/GenBank/DDBJ whole genome shotgun (WGS) entry which is preliminary data.</text>
</comment>
<dbReference type="EMBL" id="WTYQ01000006">
    <property type="protein sequence ID" value="MXP27130.1"/>
    <property type="molecule type" value="Genomic_DNA"/>
</dbReference>
<feature type="transmembrane region" description="Helical" evidence="1">
    <location>
        <begin position="114"/>
        <end position="134"/>
    </location>
</feature>
<feature type="transmembrane region" description="Helical" evidence="1">
    <location>
        <begin position="82"/>
        <end position="102"/>
    </location>
</feature>
<feature type="transmembrane region" description="Helical" evidence="1">
    <location>
        <begin position="267"/>
        <end position="287"/>
    </location>
</feature>
<feature type="transmembrane region" description="Helical" evidence="1">
    <location>
        <begin position="200"/>
        <end position="218"/>
    </location>
</feature>
<dbReference type="RefSeq" id="WP_160740337.1">
    <property type="nucleotide sequence ID" value="NZ_WTYQ01000006.1"/>
</dbReference>
<dbReference type="Pfam" id="PF13687">
    <property type="entry name" value="DUF4153"/>
    <property type="match status" value="1"/>
</dbReference>
<feature type="transmembrane region" description="Helical" evidence="1">
    <location>
        <begin position="370"/>
        <end position="390"/>
    </location>
</feature>
<sequence length="583" mass="63653">MPAPISPEDNSFLQDTPGRNDAPGWPLRAWGLALLGALIGLALHVLLTPDRGHPVTTTRSMAAAFFSVAGFMFAVLVERRRILWSLAFATLSGVIVAMAVYWNAPRTFSGQDGFWQLGCGLLCTAIAAPLFQAWRGQYRNRQDLWHIPYATAYQYAWANVVLWFAAWAFVGVTWLMAFLLGALFQLIGIHALNDLLAKDWMVLVLSGAALGAAVALLRDREHILSLLQRVATTVLAVLAPVLALGLIAFIIALPFTGLTPLWETTKSTTPILLGCVIGALCLTNAVIGDTDEQASQHLILRLSALALGVVMLPLALIAAISTGSRIHQYGLTPDRIWAVVFIAIACAYGLAYLVSIIGGRLRAAGHIRRANLRLAIALCGVAFVLSTPFLHFGALSTADQLARLKNGTTPADQFDWVALRFDFGKAGVEATRRLAKEGSTAEIRQAAAEAFKAKNRWELQTLHKKSAEQPIDETRLNILPQKVDLPPDLHKQLQTYDACGFSGSCTIIYEAGSAEAIIVRGTFVRLWQRVDGTWRAAPELNSYPDSEQVKESEQALAKGQFEIRDVTHRQLFVNGQPVGNWFK</sequence>
<name>A0A845AA55_9SPHN</name>
<proteinExistence type="predicted"/>
<feature type="transmembrane region" description="Helical" evidence="1">
    <location>
        <begin position="299"/>
        <end position="324"/>
    </location>
</feature>
<keyword evidence="1" id="KW-0812">Transmembrane</keyword>
<feature type="transmembrane region" description="Helical" evidence="1">
    <location>
        <begin position="155"/>
        <end position="188"/>
    </location>
</feature>
<protein>
    <submittedName>
        <fullName evidence="2">DUF4153 domain-containing protein</fullName>
    </submittedName>
</protein>
<feature type="transmembrane region" description="Helical" evidence="1">
    <location>
        <begin position="59"/>
        <end position="77"/>
    </location>
</feature>
<feature type="transmembrane region" description="Helical" evidence="1">
    <location>
        <begin position="336"/>
        <end position="358"/>
    </location>
</feature>
<reference evidence="2 3" key="1">
    <citation type="submission" date="2019-12" db="EMBL/GenBank/DDBJ databases">
        <title>Genomic-based taxomic classification of the family Erythrobacteraceae.</title>
        <authorList>
            <person name="Xu L."/>
        </authorList>
    </citation>
    <scope>NUCLEOTIDE SEQUENCE [LARGE SCALE GENOMIC DNA]</scope>
    <source>
        <strain evidence="2 3">DSM 18604</strain>
    </source>
</reference>
<gene>
    <name evidence="2" type="ORF">GRI39_13935</name>
</gene>
<dbReference type="Proteomes" id="UP000460561">
    <property type="component" value="Unassembled WGS sequence"/>
</dbReference>
<dbReference type="OrthoDB" id="7402611at2"/>
<dbReference type="InterPro" id="IPR025291">
    <property type="entry name" value="DUF4153"/>
</dbReference>
<evidence type="ECO:0000313" key="3">
    <source>
        <dbReference type="Proteomes" id="UP000460561"/>
    </source>
</evidence>
<keyword evidence="3" id="KW-1185">Reference proteome</keyword>
<organism evidence="2 3">
    <name type="scientific">Altericroceibacterium indicum</name>
    <dbReference type="NCBI Taxonomy" id="374177"/>
    <lineage>
        <taxon>Bacteria</taxon>
        <taxon>Pseudomonadati</taxon>
        <taxon>Pseudomonadota</taxon>
        <taxon>Alphaproteobacteria</taxon>
        <taxon>Sphingomonadales</taxon>
        <taxon>Erythrobacteraceae</taxon>
        <taxon>Altericroceibacterium</taxon>
    </lineage>
</organism>
<accession>A0A845AA55</accession>
<evidence type="ECO:0000313" key="2">
    <source>
        <dbReference type="EMBL" id="MXP27130.1"/>
    </source>
</evidence>
<keyword evidence="1" id="KW-1133">Transmembrane helix</keyword>
<dbReference type="AlphaFoldDB" id="A0A845AA55"/>